<sequence length="114" mass="12834">MAETTLSFAQLSDAAKRTAINDFATFYIDQYQHEGLDALAQIDLSGRIADINQWLISNRSFMSQELHDGLVRDREENFAALLEAVNVKFNANGKPAQPWTDWYKETIAAAPQGR</sequence>
<evidence type="ECO:0000313" key="1">
    <source>
        <dbReference type="EMBL" id="MFD1393127.1"/>
    </source>
</evidence>
<accession>A0ABW4BC93</accession>
<reference evidence="2" key="1">
    <citation type="journal article" date="2019" name="Int. J. Syst. Evol. Microbiol.">
        <title>The Global Catalogue of Microorganisms (GCM) 10K type strain sequencing project: providing services to taxonomists for standard genome sequencing and annotation.</title>
        <authorList>
            <consortium name="The Broad Institute Genomics Platform"/>
            <consortium name="The Broad Institute Genome Sequencing Center for Infectious Disease"/>
            <person name="Wu L."/>
            <person name="Ma J."/>
        </authorList>
    </citation>
    <scope>NUCLEOTIDE SEQUENCE [LARGE SCALE GENOMIC DNA]</scope>
    <source>
        <strain evidence="2">CCM 8911</strain>
    </source>
</reference>
<proteinExistence type="predicted"/>
<comment type="caution">
    <text evidence="1">The sequence shown here is derived from an EMBL/GenBank/DDBJ whole genome shotgun (WGS) entry which is preliminary data.</text>
</comment>
<gene>
    <name evidence="1" type="ORF">ACFQ3L_05905</name>
</gene>
<protein>
    <submittedName>
        <fullName evidence="1">Uncharacterized protein</fullName>
    </submittedName>
</protein>
<name>A0ABW4BC93_9LACO</name>
<keyword evidence="2" id="KW-1185">Reference proteome</keyword>
<dbReference type="Proteomes" id="UP001597249">
    <property type="component" value="Unassembled WGS sequence"/>
</dbReference>
<dbReference type="RefSeq" id="WP_125585093.1">
    <property type="nucleotide sequence ID" value="NZ_JBHTMO010000015.1"/>
</dbReference>
<evidence type="ECO:0000313" key="2">
    <source>
        <dbReference type="Proteomes" id="UP001597249"/>
    </source>
</evidence>
<dbReference type="EMBL" id="JBHTMO010000015">
    <property type="protein sequence ID" value="MFD1393127.1"/>
    <property type="molecule type" value="Genomic_DNA"/>
</dbReference>
<organism evidence="1 2">
    <name type="scientific">Lacticaseibacillus jixianensis</name>
    <dbReference type="NCBI Taxonomy" id="2486012"/>
    <lineage>
        <taxon>Bacteria</taxon>
        <taxon>Bacillati</taxon>
        <taxon>Bacillota</taxon>
        <taxon>Bacilli</taxon>
        <taxon>Lactobacillales</taxon>
        <taxon>Lactobacillaceae</taxon>
        <taxon>Lacticaseibacillus</taxon>
    </lineage>
</organism>